<dbReference type="SMART" id="SM00387">
    <property type="entry name" value="HATPase_c"/>
    <property type="match status" value="1"/>
</dbReference>
<dbReference type="Pfam" id="PF00672">
    <property type="entry name" value="HAMP"/>
    <property type="match status" value="1"/>
</dbReference>
<dbReference type="FunFam" id="1.10.287.130:FF:000001">
    <property type="entry name" value="Two-component sensor histidine kinase"/>
    <property type="match status" value="1"/>
</dbReference>
<dbReference type="InterPro" id="IPR003594">
    <property type="entry name" value="HATPase_dom"/>
</dbReference>
<reference evidence="17 18" key="2">
    <citation type="submission" date="2018-03" db="EMBL/GenBank/DDBJ databases">
        <title>The ancient ancestry and fast evolution of plastids.</title>
        <authorList>
            <person name="Moore K.R."/>
            <person name="Magnabosco C."/>
            <person name="Momper L."/>
            <person name="Gold D.A."/>
            <person name="Bosak T."/>
            <person name="Fournier G.P."/>
        </authorList>
    </citation>
    <scope>NUCLEOTIDE SEQUENCE [LARGE SCALE GENOMIC DNA]</scope>
    <source>
        <strain evidence="17 18">ULC18</strain>
    </source>
</reference>
<evidence type="ECO:0000313" key="17">
    <source>
        <dbReference type="EMBL" id="PSB32208.1"/>
    </source>
</evidence>
<keyword evidence="18" id="KW-1185">Reference proteome</keyword>
<dbReference type="CDD" id="cd00075">
    <property type="entry name" value="HATPase"/>
    <property type="match status" value="1"/>
</dbReference>
<dbReference type="Pfam" id="PF00512">
    <property type="entry name" value="HisKA"/>
    <property type="match status" value="1"/>
</dbReference>
<dbReference type="SUPFAM" id="SSF47384">
    <property type="entry name" value="Homodimeric domain of signal transducing histidine kinase"/>
    <property type="match status" value="1"/>
</dbReference>
<dbReference type="CDD" id="cd00082">
    <property type="entry name" value="HisKA"/>
    <property type="match status" value="1"/>
</dbReference>
<dbReference type="GO" id="GO:0000155">
    <property type="term" value="F:phosphorelay sensor kinase activity"/>
    <property type="evidence" value="ECO:0007669"/>
    <property type="project" value="InterPro"/>
</dbReference>
<proteinExistence type="predicted"/>
<organism evidence="17 18">
    <name type="scientific">Stenomitos frigidus ULC18</name>
    <dbReference type="NCBI Taxonomy" id="2107698"/>
    <lineage>
        <taxon>Bacteria</taxon>
        <taxon>Bacillati</taxon>
        <taxon>Cyanobacteriota</taxon>
        <taxon>Cyanophyceae</taxon>
        <taxon>Leptolyngbyales</taxon>
        <taxon>Leptolyngbyaceae</taxon>
        <taxon>Stenomitos</taxon>
    </lineage>
</organism>
<evidence type="ECO:0000256" key="3">
    <source>
        <dbReference type="ARBA" id="ARBA00012438"/>
    </source>
</evidence>
<evidence type="ECO:0000256" key="2">
    <source>
        <dbReference type="ARBA" id="ARBA00004651"/>
    </source>
</evidence>
<keyword evidence="6" id="KW-0808">Transferase</keyword>
<dbReference type="InterPro" id="IPR003660">
    <property type="entry name" value="HAMP_dom"/>
</dbReference>
<dbReference type="AlphaFoldDB" id="A0A2T1EHP9"/>
<keyword evidence="4" id="KW-1003">Cell membrane</keyword>
<dbReference type="Gene3D" id="1.10.287.130">
    <property type="match status" value="1"/>
</dbReference>
<evidence type="ECO:0000256" key="8">
    <source>
        <dbReference type="ARBA" id="ARBA00022741"/>
    </source>
</evidence>
<keyword evidence="10" id="KW-0067">ATP-binding</keyword>
<dbReference type="Pfam" id="PF02518">
    <property type="entry name" value="HATPase_c"/>
    <property type="match status" value="1"/>
</dbReference>
<evidence type="ECO:0000256" key="6">
    <source>
        <dbReference type="ARBA" id="ARBA00022679"/>
    </source>
</evidence>
<dbReference type="PROSITE" id="PS50109">
    <property type="entry name" value="HIS_KIN"/>
    <property type="match status" value="1"/>
</dbReference>
<dbReference type="GO" id="GO:0005524">
    <property type="term" value="F:ATP binding"/>
    <property type="evidence" value="ECO:0007669"/>
    <property type="project" value="UniProtKB-KW"/>
</dbReference>
<dbReference type="SUPFAM" id="SSF55874">
    <property type="entry name" value="ATPase domain of HSP90 chaperone/DNA topoisomerase II/histidine kinase"/>
    <property type="match status" value="1"/>
</dbReference>
<evidence type="ECO:0000259" key="16">
    <source>
        <dbReference type="PROSITE" id="PS50885"/>
    </source>
</evidence>
<keyword evidence="8" id="KW-0547">Nucleotide-binding</keyword>
<keyword evidence="9 17" id="KW-0418">Kinase</keyword>
<evidence type="ECO:0000256" key="14">
    <source>
        <dbReference type="SAM" id="Phobius"/>
    </source>
</evidence>
<comment type="subcellular location">
    <subcellularLocation>
        <location evidence="2">Cell membrane</location>
        <topology evidence="2">Multi-pass membrane protein</topology>
    </subcellularLocation>
</comment>
<dbReference type="PROSITE" id="PS50885">
    <property type="entry name" value="HAMP"/>
    <property type="match status" value="1"/>
</dbReference>
<evidence type="ECO:0000259" key="15">
    <source>
        <dbReference type="PROSITE" id="PS50109"/>
    </source>
</evidence>
<comment type="caution">
    <text evidence="17">The sequence shown here is derived from an EMBL/GenBank/DDBJ whole genome shotgun (WGS) entry which is preliminary data.</text>
</comment>
<dbReference type="PANTHER" id="PTHR45528">
    <property type="entry name" value="SENSOR HISTIDINE KINASE CPXA"/>
    <property type="match status" value="1"/>
</dbReference>
<keyword evidence="7 14" id="KW-0812">Transmembrane</keyword>
<evidence type="ECO:0000256" key="7">
    <source>
        <dbReference type="ARBA" id="ARBA00022692"/>
    </source>
</evidence>
<dbReference type="InterPro" id="IPR004358">
    <property type="entry name" value="Sig_transdc_His_kin-like_C"/>
</dbReference>
<dbReference type="Gene3D" id="3.30.565.10">
    <property type="entry name" value="Histidine kinase-like ATPase, C-terminal domain"/>
    <property type="match status" value="1"/>
</dbReference>
<reference evidence="18" key="1">
    <citation type="submission" date="2018-02" db="EMBL/GenBank/DDBJ databases">
        <authorList>
            <person name="Moore K."/>
            <person name="Momper L."/>
        </authorList>
    </citation>
    <scope>NUCLEOTIDE SEQUENCE [LARGE SCALE GENOMIC DNA]</scope>
    <source>
        <strain evidence="18">ULC18</strain>
    </source>
</reference>
<dbReference type="CDD" id="cd06225">
    <property type="entry name" value="HAMP"/>
    <property type="match status" value="1"/>
</dbReference>
<evidence type="ECO:0000256" key="12">
    <source>
        <dbReference type="ARBA" id="ARBA00023012"/>
    </source>
</evidence>
<name>A0A2T1EHP9_9CYAN</name>
<feature type="domain" description="HAMP" evidence="16">
    <location>
        <begin position="193"/>
        <end position="245"/>
    </location>
</feature>
<evidence type="ECO:0000313" key="18">
    <source>
        <dbReference type="Proteomes" id="UP000239576"/>
    </source>
</evidence>
<dbReference type="PRINTS" id="PR00344">
    <property type="entry name" value="BCTRLSENSOR"/>
</dbReference>
<keyword evidence="5" id="KW-0597">Phosphoprotein</keyword>
<dbReference type="EMBL" id="PVWK01000029">
    <property type="protein sequence ID" value="PSB32208.1"/>
    <property type="molecule type" value="Genomic_DNA"/>
</dbReference>
<evidence type="ECO:0000256" key="9">
    <source>
        <dbReference type="ARBA" id="ARBA00022777"/>
    </source>
</evidence>
<feature type="transmembrane region" description="Helical" evidence="14">
    <location>
        <begin position="171"/>
        <end position="191"/>
    </location>
</feature>
<evidence type="ECO:0000256" key="11">
    <source>
        <dbReference type="ARBA" id="ARBA00022989"/>
    </source>
</evidence>
<feature type="domain" description="Histidine kinase" evidence="15">
    <location>
        <begin position="260"/>
        <end position="480"/>
    </location>
</feature>
<dbReference type="OrthoDB" id="9763461at2"/>
<keyword evidence="11 14" id="KW-1133">Transmembrane helix</keyword>
<dbReference type="GO" id="GO:0005886">
    <property type="term" value="C:plasma membrane"/>
    <property type="evidence" value="ECO:0007669"/>
    <property type="project" value="UniProtKB-SubCell"/>
</dbReference>
<gene>
    <name evidence="17" type="ORF">C7B82_06100</name>
</gene>
<dbReference type="InterPro" id="IPR036097">
    <property type="entry name" value="HisK_dim/P_sf"/>
</dbReference>
<protein>
    <recommendedName>
        <fullName evidence="3">histidine kinase</fullName>
        <ecNumber evidence="3">2.7.13.3</ecNumber>
    </recommendedName>
</protein>
<comment type="catalytic activity">
    <reaction evidence="1">
        <text>ATP + protein L-histidine = ADP + protein N-phospho-L-histidine.</text>
        <dbReference type="EC" id="2.7.13.3"/>
    </reaction>
</comment>
<sequence>MKLRSVSSRLTLTLLLVTLGSLFGFSLILGKALEQFFVKEAEVTLRRQADALATQVPTHWDNALTIRQLTDLMSEQARSQVTIFNTAATTRLTSQGVNRGHAVVLPNELIRKTLAGSPQAGRLWIATDPKNSWWLYSTVPLRHPETAQIVGAVYLTMPLRRPKRFAEEVQGLVMGMAIAATTVAAATGFLLSRTLTRPLRALHRQAQRLEAGDYEARSALKGHDELAQLSHLLDQMAAKLMETLSALQAQETARRELVANVSHDLRTPLAVLRVELEAILDGVVTGEKAQLYLQRACYETDYLTRLVEQLLLLAKADAGQLQIHPQVVSATAIAQECLSRMQPSATQAGLTLELAAASTKAAVWVDPELTGQVVLNLLDNAIKYAPESEVVCLKVLPPMERDRQHYIPLQIQDQGKGIEANVLQRLTERFYRGDNARPRGGMGLGLAIAQHVCHLQGGMMHIKSQVGQGTVVTLLLPVAAG</sequence>
<evidence type="ECO:0000256" key="1">
    <source>
        <dbReference type="ARBA" id="ARBA00000085"/>
    </source>
</evidence>
<dbReference type="InterPro" id="IPR003661">
    <property type="entry name" value="HisK_dim/P_dom"/>
</dbReference>
<dbReference type="PANTHER" id="PTHR45528:SF1">
    <property type="entry name" value="SENSOR HISTIDINE KINASE CPXA"/>
    <property type="match status" value="1"/>
</dbReference>
<dbReference type="InterPro" id="IPR036890">
    <property type="entry name" value="HATPase_C_sf"/>
</dbReference>
<dbReference type="SUPFAM" id="SSF158472">
    <property type="entry name" value="HAMP domain-like"/>
    <property type="match status" value="1"/>
</dbReference>
<dbReference type="Proteomes" id="UP000239576">
    <property type="component" value="Unassembled WGS sequence"/>
</dbReference>
<dbReference type="EC" id="2.7.13.3" evidence="3"/>
<dbReference type="Gene3D" id="6.10.340.10">
    <property type="match status" value="1"/>
</dbReference>
<keyword evidence="12" id="KW-0902">Two-component regulatory system</keyword>
<accession>A0A2T1EHP9</accession>
<evidence type="ECO:0000256" key="4">
    <source>
        <dbReference type="ARBA" id="ARBA00022475"/>
    </source>
</evidence>
<dbReference type="InterPro" id="IPR050398">
    <property type="entry name" value="HssS/ArlS-like"/>
</dbReference>
<dbReference type="InterPro" id="IPR005467">
    <property type="entry name" value="His_kinase_dom"/>
</dbReference>
<evidence type="ECO:0000256" key="13">
    <source>
        <dbReference type="ARBA" id="ARBA00023136"/>
    </source>
</evidence>
<dbReference type="SMART" id="SM00304">
    <property type="entry name" value="HAMP"/>
    <property type="match status" value="1"/>
</dbReference>
<evidence type="ECO:0000256" key="10">
    <source>
        <dbReference type="ARBA" id="ARBA00022840"/>
    </source>
</evidence>
<keyword evidence="13 14" id="KW-0472">Membrane</keyword>
<dbReference type="RefSeq" id="WP_106255420.1">
    <property type="nucleotide sequence ID" value="NZ_CAWNSW010000017.1"/>
</dbReference>
<dbReference type="SMART" id="SM00388">
    <property type="entry name" value="HisKA"/>
    <property type="match status" value="1"/>
</dbReference>
<evidence type="ECO:0000256" key="5">
    <source>
        <dbReference type="ARBA" id="ARBA00022553"/>
    </source>
</evidence>